<reference evidence="2" key="1">
    <citation type="submission" date="2020-06" db="EMBL/GenBank/DDBJ databases">
        <authorList>
            <person name="Li T."/>
            <person name="Hu X."/>
            <person name="Zhang T."/>
            <person name="Song X."/>
            <person name="Zhang H."/>
            <person name="Dai N."/>
            <person name="Sheng W."/>
            <person name="Hou X."/>
            <person name="Wei L."/>
        </authorList>
    </citation>
    <scope>NUCLEOTIDE SEQUENCE</scope>
    <source>
        <strain evidence="2">G02</strain>
        <tissue evidence="2">Leaf</tissue>
    </source>
</reference>
<organism evidence="2">
    <name type="scientific">Sesamum radiatum</name>
    <name type="common">Black benniseed</name>
    <dbReference type="NCBI Taxonomy" id="300843"/>
    <lineage>
        <taxon>Eukaryota</taxon>
        <taxon>Viridiplantae</taxon>
        <taxon>Streptophyta</taxon>
        <taxon>Embryophyta</taxon>
        <taxon>Tracheophyta</taxon>
        <taxon>Spermatophyta</taxon>
        <taxon>Magnoliopsida</taxon>
        <taxon>eudicotyledons</taxon>
        <taxon>Gunneridae</taxon>
        <taxon>Pentapetalae</taxon>
        <taxon>asterids</taxon>
        <taxon>lamiids</taxon>
        <taxon>Lamiales</taxon>
        <taxon>Pedaliaceae</taxon>
        <taxon>Sesamum</taxon>
    </lineage>
</organism>
<gene>
    <name evidence="2" type="ORF">Sradi_1889000</name>
</gene>
<proteinExistence type="predicted"/>
<protein>
    <submittedName>
        <fullName evidence="2">Uncharacterized protein</fullName>
    </submittedName>
</protein>
<reference evidence="2" key="2">
    <citation type="journal article" date="2024" name="Plant">
        <title>Genomic evolution and insights into agronomic trait innovations of Sesamum species.</title>
        <authorList>
            <person name="Miao H."/>
            <person name="Wang L."/>
            <person name="Qu L."/>
            <person name="Liu H."/>
            <person name="Sun Y."/>
            <person name="Le M."/>
            <person name="Wang Q."/>
            <person name="Wei S."/>
            <person name="Zheng Y."/>
            <person name="Lin W."/>
            <person name="Duan Y."/>
            <person name="Cao H."/>
            <person name="Xiong S."/>
            <person name="Wang X."/>
            <person name="Wei L."/>
            <person name="Li C."/>
            <person name="Ma Q."/>
            <person name="Ju M."/>
            <person name="Zhao R."/>
            <person name="Li G."/>
            <person name="Mu C."/>
            <person name="Tian Q."/>
            <person name="Mei H."/>
            <person name="Zhang T."/>
            <person name="Gao T."/>
            <person name="Zhang H."/>
        </authorList>
    </citation>
    <scope>NUCLEOTIDE SEQUENCE</scope>
    <source>
        <strain evidence="2">G02</strain>
    </source>
</reference>
<dbReference type="EMBL" id="JACGWJ010000007">
    <property type="protein sequence ID" value="KAL0409546.1"/>
    <property type="molecule type" value="Genomic_DNA"/>
</dbReference>
<accession>A0AAW2U156</accession>
<dbReference type="AlphaFoldDB" id="A0AAW2U156"/>
<sequence length="116" mass="13013">MFQKLMEDHQSQPMAEDHDTPVKSEALVAMTEQQLWLAALEGKNKGHVFDLSCKAHVSSQTYTSPSPLPPTPPQPNPAMEDHIGRLETMMVEMMSMMREIRASSSTAEPSQSHRLH</sequence>
<evidence type="ECO:0000313" key="2">
    <source>
        <dbReference type="EMBL" id="KAL0409546.1"/>
    </source>
</evidence>
<feature type="region of interest" description="Disordered" evidence="1">
    <location>
        <begin position="58"/>
        <end position="80"/>
    </location>
</feature>
<feature type="region of interest" description="Disordered" evidence="1">
    <location>
        <begin position="1"/>
        <end position="23"/>
    </location>
</feature>
<feature type="compositionally biased region" description="Pro residues" evidence="1">
    <location>
        <begin position="66"/>
        <end position="76"/>
    </location>
</feature>
<evidence type="ECO:0000256" key="1">
    <source>
        <dbReference type="SAM" id="MobiDB-lite"/>
    </source>
</evidence>
<feature type="compositionally biased region" description="Basic and acidic residues" evidence="1">
    <location>
        <begin position="1"/>
        <end position="22"/>
    </location>
</feature>
<name>A0AAW2U156_SESRA</name>
<comment type="caution">
    <text evidence="2">The sequence shown here is derived from an EMBL/GenBank/DDBJ whole genome shotgun (WGS) entry which is preliminary data.</text>
</comment>